<gene>
    <name evidence="4" type="ORF">PSON_ATCC_30995.1.T1670008</name>
</gene>
<reference evidence="4" key="1">
    <citation type="submission" date="2021-01" db="EMBL/GenBank/DDBJ databases">
        <authorList>
            <consortium name="Genoscope - CEA"/>
            <person name="William W."/>
        </authorList>
    </citation>
    <scope>NUCLEOTIDE SEQUENCE</scope>
</reference>
<dbReference type="EMBL" id="CAJJDN010000167">
    <property type="protein sequence ID" value="CAD8126372.1"/>
    <property type="molecule type" value="Genomic_DNA"/>
</dbReference>
<organism evidence="4 5">
    <name type="scientific">Paramecium sonneborni</name>
    <dbReference type="NCBI Taxonomy" id="65129"/>
    <lineage>
        <taxon>Eukaryota</taxon>
        <taxon>Sar</taxon>
        <taxon>Alveolata</taxon>
        <taxon>Ciliophora</taxon>
        <taxon>Intramacronucleata</taxon>
        <taxon>Oligohymenophorea</taxon>
        <taxon>Peniculida</taxon>
        <taxon>Parameciidae</taxon>
        <taxon>Paramecium</taxon>
    </lineage>
</organism>
<keyword evidence="2" id="KW-0677">Repeat</keyword>
<evidence type="ECO:0000256" key="2">
    <source>
        <dbReference type="ARBA" id="ARBA00022737"/>
    </source>
</evidence>
<accession>A0A8S1RGB6</accession>
<dbReference type="Pfam" id="PF13948">
    <property type="entry name" value="DUF4215"/>
    <property type="match status" value="3"/>
</dbReference>
<dbReference type="NCBIfam" id="TIGR02232">
    <property type="entry name" value="myxo_disulf_rpt"/>
    <property type="match status" value="2"/>
</dbReference>
<proteinExistence type="predicted"/>
<sequence length="273" mass="31552">MEQQVQIQYLLKYQGNEILFPFLPGCLDQFNNYCLNCLEGWDLNTIENVCFPICGNEVIEGNEQCDDGNLNNYDGCFQCKFECVQDCQICENGICQECNVGFEYDKQNEKCVTICGDGLLIPFGQEICDDGNKEKGDGCYNCIFECQQFCEKCIYFDCVKCLEGFNLLNDICNPIYGDKIVLKEECDDDNNNIVMMNVMNVKKFVLMIVMYVKRVYVKLIAKRNQDQDFILLMEYVNLNVEILQLQLKRIVMTEITLIIMDALNVNMLVNKIV</sequence>
<dbReference type="AlphaFoldDB" id="A0A8S1RGB6"/>
<evidence type="ECO:0000313" key="5">
    <source>
        <dbReference type="Proteomes" id="UP000692954"/>
    </source>
</evidence>
<keyword evidence="5" id="KW-1185">Reference proteome</keyword>
<dbReference type="InterPro" id="IPR011936">
    <property type="entry name" value="Myxo_disulph_rpt"/>
</dbReference>
<evidence type="ECO:0000256" key="1">
    <source>
        <dbReference type="ARBA" id="ARBA00022729"/>
    </source>
</evidence>
<evidence type="ECO:0000256" key="3">
    <source>
        <dbReference type="ARBA" id="ARBA00023157"/>
    </source>
</evidence>
<comment type="caution">
    <text evidence="4">The sequence shown here is derived from an EMBL/GenBank/DDBJ whole genome shotgun (WGS) entry which is preliminary data.</text>
</comment>
<dbReference type="PANTHER" id="PTHR38934:SF6">
    <property type="entry name" value="CHROMOSOME UNDETERMINED SCAFFOLD_176, WHOLE GENOME SHOTGUN SEQUENCE"/>
    <property type="match status" value="1"/>
</dbReference>
<dbReference type="OrthoDB" id="311193at2759"/>
<evidence type="ECO:0000313" key="4">
    <source>
        <dbReference type="EMBL" id="CAD8126372.1"/>
    </source>
</evidence>
<dbReference type="Proteomes" id="UP000692954">
    <property type="component" value="Unassembled WGS sequence"/>
</dbReference>
<name>A0A8S1RGB6_9CILI</name>
<dbReference type="PANTHER" id="PTHR38934">
    <property type="entry name" value="HYPHALLY REGULATED CELL WALL PROTEIN 1"/>
    <property type="match status" value="1"/>
</dbReference>
<keyword evidence="3" id="KW-1015">Disulfide bond</keyword>
<protein>
    <submittedName>
        <fullName evidence="4">Uncharacterized protein</fullName>
    </submittedName>
</protein>
<keyword evidence="1" id="KW-0732">Signal</keyword>